<proteinExistence type="predicted"/>
<accession>A0A0F9EFI7</accession>
<name>A0A0F9EFI7_9ZZZZ</name>
<reference evidence="2" key="1">
    <citation type="journal article" date="2015" name="Nature">
        <title>Complex archaea that bridge the gap between prokaryotes and eukaryotes.</title>
        <authorList>
            <person name="Spang A."/>
            <person name="Saw J.H."/>
            <person name="Jorgensen S.L."/>
            <person name="Zaremba-Niedzwiedzka K."/>
            <person name="Martijn J."/>
            <person name="Lind A.E."/>
            <person name="van Eijk R."/>
            <person name="Schleper C."/>
            <person name="Guy L."/>
            <person name="Ettema T.J."/>
        </authorList>
    </citation>
    <scope>NUCLEOTIDE SEQUENCE</scope>
</reference>
<dbReference type="GO" id="GO:0000160">
    <property type="term" value="P:phosphorelay signal transduction system"/>
    <property type="evidence" value="ECO:0007669"/>
    <property type="project" value="InterPro"/>
</dbReference>
<dbReference type="InterPro" id="IPR011006">
    <property type="entry name" value="CheY-like_superfamily"/>
</dbReference>
<dbReference type="InterPro" id="IPR001789">
    <property type="entry name" value="Sig_transdc_resp-reg_receiver"/>
</dbReference>
<dbReference type="EMBL" id="LAZR01035027">
    <property type="protein sequence ID" value="KKL28636.1"/>
    <property type="molecule type" value="Genomic_DNA"/>
</dbReference>
<organism evidence="2">
    <name type="scientific">marine sediment metagenome</name>
    <dbReference type="NCBI Taxonomy" id="412755"/>
    <lineage>
        <taxon>unclassified sequences</taxon>
        <taxon>metagenomes</taxon>
        <taxon>ecological metagenomes</taxon>
    </lineage>
</organism>
<gene>
    <name evidence="2" type="ORF">LCGC14_2373150</name>
</gene>
<dbReference type="PROSITE" id="PS50110">
    <property type="entry name" value="RESPONSE_REGULATORY"/>
    <property type="match status" value="1"/>
</dbReference>
<dbReference type="AlphaFoldDB" id="A0A0F9EFI7"/>
<evidence type="ECO:0000313" key="2">
    <source>
        <dbReference type="EMBL" id="KKL28636.1"/>
    </source>
</evidence>
<comment type="caution">
    <text evidence="2">The sequence shown here is derived from an EMBL/GenBank/DDBJ whole genome shotgun (WGS) entry which is preliminary data.</text>
</comment>
<sequence length="65" mass="7259">MSGAKVKILIVDDDLQIQKLLTNMLSEHQYETEVTADGFEASFKVIEFKPDLKGSSIQALIRTFG</sequence>
<evidence type="ECO:0000259" key="1">
    <source>
        <dbReference type="PROSITE" id="PS50110"/>
    </source>
</evidence>
<feature type="domain" description="Response regulatory" evidence="1">
    <location>
        <begin position="7"/>
        <end position="65"/>
    </location>
</feature>
<dbReference type="SUPFAM" id="SSF52172">
    <property type="entry name" value="CheY-like"/>
    <property type="match status" value="1"/>
</dbReference>
<dbReference type="Gene3D" id="3.40.50.2300">
    <property type="match status" value="1"/>
</dbReference>
<protein>
    <recommendedName>
        <fullName evidence="1">Response regulatory domain-containing protein</fullName>
    </recommendedName>
</protein>